<accession>A0A9Q4GKA3</accession>
<keyword evidence="2" id="KW-1185">Reference proteome</keyword>
<dbReference type="Proteomes" id="UP001149411">
    <property type="component" value="Unassembled WGS sequence"/>
</dbReference>
<dbReference type="RefSeq" id="WP_266088777.1">
    <property type="nucleotide sequence ID" value="NZ_RKLV01000016.1"/>
</dbReference>
<protein>
    <submittedName>
        <fullName evidence="1">Uncharacterized protein</fullName>
    </submittedName>
</protein>
<evidence type="ECO:0000313" key="2">
    <source>
        <dbReference type="Proteomes" id="UP001149411"/>
    </source>
</evidence>
<dbReference type="AlphaFoldDB" id="A0A9Q4GKA3"/>
<sequence length="115" mass="12859">MGTDDEQDVSVEVEEDDGVTVVEEARELERRLKRVFGRTALTTRVEDEGESVVVNGDGWQFTARGDEVVFKPAGTPYRNVRNVADLEAVRKEDGGVTFVFGDEEFVLGKGVEHRR</sequence>
<organism evidence="1 2">
    <name type="scientific">Halorutilus salinus</name>
    <dbReference type="NCBI Taxonomy" id="2487751"/>
    <lineage>
        <taxon>Archaea</taxon>
        <taxon>Methanobacteriati</taxon>
        <taxon>Methanobacteriota</taxon>
        <taxon>Stenosarchaea group</taxon>
        <taxon>Halobacteria</taxon>
        <taxon>Halorutilales</taxon>
        <taxon>Halorutilaceae</taxon>
        <taxon>Halorutilus</taxon>
    </lineage>
</organism>
<proteinExistence type="predicted"/>
<dbReference type="EMBL" id="RKLV01000016">
    <property type="protein sequence ID" value="MCX2819996.1"/>
    <property type="molecule type" value="Genomic_DNA"/>
</dbReference>
<reference evidence="1" key="1">
    <citation type="submission" date="2022-09" db="EMBL/GenBank/DDBJ databases">
        <title>Haloadaptaus new haloarchaeum isolated from saline soil.</title>
        <authorList>
            <person name="Duran-Viseras A."/>
            <person name="Sanchez-Porro C."/>
            <person name="Ventosa A."/>
        </authorList>
    </citation>
    <scope>NUCLEOTIDE SEQUENCE</scope>
    <source>
        <strain evidence="1">F3-133</strain>
    </source>
</reference>
<name>A0A9Q4GKA3_9EURY</name>
<evidence type="ECO:0000313" key="1">
    <source>
        <dbReference type="EMBL" id="MCX2819996.1"/>
    </source>
</evidence>
<comment type="caution">
    <text evidence="1">The sequence shown here is derived from an EMBL/GenBank/DDBJ whole genome shotgun (WGS) entry which is preliminary data.</text>
</comment>
<gene>
    <name evidence="1" type="ORF">EGH25_11615</name>
</gene>